<dbReference type="Proteomes" id="UP001444661">
    <property type="component" value="Unassembled WGS sequence"/>
</dbReference>
<keyword evidence="2" id="KW-1185">Reference proteome</keyword>
<evidence type="ECO:0000313" key="1">
    <source>
        <dbReference type="EMBL" id="KAK8034437.1"/>
    </source>
</evidence>
<protein>
    <submittedName>
        <fullName evidence="1">Uncharacterized protein</fullName>
    </submittedName>
</protein>
<dbReference type="EMBL" id="JAQQWK010000009">
    <property type="protein sequence ID" value="KAK8034437.1"/>
    <property type="molecule type" value="Genomic_DNA"/>
</dbReference>
<evidence type="ECO:0000313" key="2">
    <source>
        <dbReference type="Proteomes" id="UP001444661"/>
    </source>
</evidence>
<gene>
    <name evidence="1" type="ORF">PG993_009432</name>
</gene>
<name>A0ABR1SJD9_9PEZI</name>
<comment type="caution">
    <text evidence="1">The sequence shown here is derived from an EMBL/GenBank/DDBJ whole genome shotgun (WGS) entry which is preliminary data.</text>
</comment>
<reference evidence="1 2" key="1">
    <citation type="submission" date="2023-01" db="EMBL/GenBank/DDBJ databases">
        <title>Analysis of 21 Apiospora genomes using comparative genomics revels a genus with tremendous synthesis potential of carbohydrate active enzymes and secondary metabolites.</title>
        <authorList>
            <person name="Sorensen T."/>
        </authorList>
    </citation>
    <scope>NUCLEOTIDE SEQUENCE [LARGE SCALE GENOMIC DNA]</scope>
    <source>
        <strain evidence="1 2">CBS 33761</strain>
    </source>
</reference>
<proteinExistence type="predicted"/>
<accession>A0ABR1SJD9</accession>
<organism evidence="1 2">
    <name type="scientific">Apiospora rasikravindrae</name>
    <dbReference type="NCBI Taxonomy" id="990691"/>
    <lineage>
        <taxon>Eukaryota</taxon>
        <taxon>Fungi</taxon>
        <taxon>Dikarya</taxon>
        <taxon>Ascomycota</taxon>
        <taxon>Pezizomycotina</taxon>
        <taxon>Sordariomycetes</taxon>
        <taxon>Xylariomycetidae</taxon>
        <taxon>Amphisphaeriales</taxon>
        <taxon>Apiosporaceae</taxon>
        <taxon>Apiospora</taxon>
    </lineage>
</organism>
<sequence length="59" mass="6638">MTDVQSMAVLISYNLPCEVRQRQADEYKEIELTAPTLPVFPSRLFDGLPTEEPLNEIAG</sequence>